<organism evidence="3 4">
    <name type="scientific">Chlorella vulgaris</name>
    <name type="common">Green alga</name>
    <dbReference type="NCBI Taxonomy" id="3077"/>
    <lineage>
        <taxon>Eukaryota</taxon>
        <taxon>Viridiplantae</taxon>
        <taxon>Chlorophyta</taxon>
        <taxon>core chlorophytes</taxon>
        <taxon>Trebouxiophyceae</taxon>
        <taxon>Chlorellales</taxon>
        <taxon>Chlorellaceae</taxon>
        <taxon>Chlorella clade</taxon>
        <taxon>Chlorella</taxon>
    </lineage>
</organism>
<dbReference type="EMBL" id="SIDB01000001">
    <property type="protein sequence ID" value="KAI3438055.1"/>
    <property type="molecule type" value="Genomic_DNA"/>
</dbReference>
<evidence type="ECO:0000259" key="2">
    <source>
        <dbReference type="Pfam" id="PF01814"/>
    </source>
</evidence>
<feature type="region of interest" description="Disordered" evidence="1">
    <location>
        <begin position="1"/>
        <end position="74"/>
    </location>
</feature>
<dbReference type="PANTHER" id="PTHR35585:SF1">
    <property type="entry name" value="HHE DOMAIN PROTEIN (AFU_ORTHOLOGUE AFUA_4G00730)"/>
    <property type="match status" value="1"/>
</dbReference>
<proteinExistence type="predicted"/>
<evidence type="ECO:0000256" key="1">
    <source>
        <dbReference type="SAM" id="MobiDB-lite"/>
    </source>
</evidence>
<dbReference type="PANTHER" id="PTHR35585">
    <property type="entry name" value="HHE DOMAIN PROTEIN (AFU_ORTHOLOGUE AFUA_4G00730)"/>
    <property type="match status" value="1"/>
</dbReference>
<keyword evidence="4" id="KW-1185">Reference proteome</keyword>
<dbReference type="AlphaFoldDB" id="A0A9D4Z1P7"/>
<name>A0A9D4Z1P7_CHLVU</name>
<evidence type="ECO:0000313" key="3">
    <source>
        <dbReference type="EMBL" id="KAI3438055.1"/>
    </source>
</evidence>
<accession>A0A9D4Z1P7</accession>
<dbReference type="Proteomes" id="UP001055712">
    <property type="component" value="Unassembled WGS sequence"/>
</dbReference>
<reference evidence="3" key="1">
    <citation type="journal article" date="2019" name="Plant J.">
        <title>Chlorella vulgaris genome assembly and annotation reveals the molecular basis for metabolic acclimation to high light conditions.</title>
        <authorList>
            <person name="Cecchin M."/>
            <person name="Marcolungo L."/>
            <person name="Rossato M."/>
            <person name="Girolomoni L."/>
            <person name="Cosentino E."/>
            <person name="Cuine S."/>
            <person name="Li-Beisson Y."/>
            <person name="Delledonne M."/>
            <person name="Ballottari M."/>
        </authorList>
    </citation>
    <scope>NUCLEOTIDE SEQUENCE</scope>
    <source>
        <strain evidence="3">211/11P</strain>
    </source>
</reference>
<dbReference type="OrthoDB" id="9983919at2759"/>
<gene>
    <name evidence="3" type="ORF">D9Q98_000498</name>
</gene>
<evidence type="ECO:0000313" key="4">
    <source>
        <dbReference type="Proteomes" id="UP001055712"/>
    </source>
</evidence>
<feature type="domain" description="Hemerythrin-like" evidence="2">
    <location>
        <begin position="92"/>
        <end position="214"/>
    </location>
</feature>
<reference evidence="3" key="2">
    <citation type="submission" date="2020-11" db="EMBL/GenBank/DDBJ databases">
        <authorList>
            <person name="Cecchin M."/>
            <person name="Marcolungo L."/>
            <person name="Rossato M."/>
            <person name="Girolomoni L."/>
            <person name="Cosentino E."/>
            <person name="Cuine S."/>
            <person name="Li-Beisson Y."/>
            <person name="Delledonne M."/>
            <person name="Ballottari M."/>
        </authorList>
    </citation>
    <scope>NUCLEOTIDE SEQUENCE</scope>
    <source>
        <strain evidence="3">211/11P</strain>
        <tissue evidence="3">Whole cell</tissue>
    </source>
</reference>
<comment type="caution">
    <text evidence="3">The sequence shown here is derived from an EMBL/GenBank/DDBJ whole genome shotgun (WGS) entry which is preliminary data.</text>
</comment>
<feature type="compositionally biased region" description="Basic and acidic residues" evidence="1">
    <location>
        <begin position="27"/>
        <end position="39"/>
    </location>
</feature>
<dbReference type="InterPro" id="IPR012312">
    <property type="entry name" value="Hemerythrin-like"/>
</dbReference>
<protein>
    <recommendedName>
        <fullName evidence="2">Hemerythrin-like domain-containing protein</fullName>
    </recommendedName>
</protein>
<dbReference type="Pfam" id="PF01814">
    <property type="entry name" value="Hemerythrin"/>
    <property type="match status" value="1"/>
</dbReference>
<dbReference type="Gene3D" id="1.20.120.520">
    <property type="entry name" value="nmb1532 protein domain like"/>
    <property type="match status" value="1"/>
</dbReference>
<dbReference type="CDD" id="cd12108">
    <property type="entry name" value="Hr-like"/>
    <property type="match status" value="1"/>
</dbReference>
<feature type="compositionally biased region" description="Polar residues" evidence="1">
    <location>
        <begin position="1"/>
        <end position="10"/>
    </location>
</feature>
<sequence length="247" mass="26450">MAPKQSSASANKGRAGSPKTKSPAKKLKAEGEQPGRTGEEQEEAEEAGKPTIDAGGDAPASHTRSHDDGAAPVSAARATAAAADANVLPQPTIADIILGDHRDTVALLERFEAVAGSGDALMLEKLTDAIAITIRLHSQAEFEVLYPVMEKKLGEKGKQARQHSMQEHSKIEEDLLKALEKRKEGGGELTSTMKEITDLFMQHLKEEENELVPQMLQNMSEEEQIELAASFMLAKAKAPLSPQPIAA</sequence>